<dbReference type="Proteomes" id="UP000001292">
    <property type="component" value="Unassembled WGS sequence"/>
</dbReference>
<accession>B4I658</accession>
<protein>
    <submittedName>
        <fullName evidence="1">GM23017</fullName>
    </submittedName>
</protein>
<organism evidence="2">
    <name type="scientific">Drosophila sechellia</name>
    <name type="common">Fruit fly</name>
    <dbReference type="NCBI Taxonomy" id="7238"/>
    <lineage>
        <taxon>Eukaryota</taxon>
        <taxon>Metazoa</taxon>
        <taxon>Ecdysozoa</taxon>
        <taxon>Arthropoda</taxon>
        <taxon>Hexapoda</taxon>
        <taxon>Insecta</taxon>
        <taxon>Pterygota</taxon>
        <taxon>Neoptera</taxon>
        <taxon>Endopterygota</taxon>
        <taxon>Diptera</taxon>
        <taxon>Brachycera</taxon>
        <taxon>Muscomorpha</taxon>
        <taxon>Ephydroidea</taxon>
        <taxon>Drosophilidae</taxon>
        <taxon>Drosophila</taxon>
        <taxon>Sophophora</taxon>
    </lineage>
</organism>
<gene>
    <name evidence="1" type="primary">Dsec\GM23017</name>
    <name evidence="1" type="ORF">Dsec_GM23017</name>
</gene>
<dbReference type="AlphaFoldDB" id="B4I658"/>
<sequence length="67" mass="7381">MDDRYPGGVGDRNHREFRGSDFCLQDLELKSAVLWKKAGRDPNAFPLFIGFLRGGQGEGAKKPCPAS</sequence>
<evidence type="ECO:0000313" key="1">
    <source>
        <dbReference type="EMBL" id="EDW56264.1"/>
    </source>
</evidence>
<keyword evidence="2" id="KW-1185">Reference proteome</keyword>
<reference evidence="1 2" key="1">
    <citation type="journal article" date="2007" name="Nature">
        <title>Evolution of genes and genomes on the Drosophila phylogeny.</title>
        <authorList>
            <consortium name="Drosophila 12 Genomes Consortium"/>
            <person name="Clark A.G."/>
            <person name="Eisen M.B."/>
            <person name="Smith D.R."/>
            <person name="Bergman C.M."/>
            <person name="Oliver B."/>
            <person name="Markow T.A."/>
            <person name="Kaufman T.C."/>
            <person name="Kellis M."/>
            <person name="Gelbart W."/>
            <person name="Iyer V.N."/>
            <person name="Pollard D.A."/>
            <person name="Sackton T.B."/>
            <person name="Larracuente A.M."/>
            <person name="Singh N.D."/>
            <person name="Abad J.P."/>
            <person name="Abt D.N."/>
            <person name="Adryan B."/>
            <person name="Aguade M."/>
            <person name="Akashi H."/>
            <person name="Anderson W.W."/>
            <person name="Aquadro C.F."/>
            <person name="Ardell D.H."/>
            <person name="Arguello R."/>
            <person name="Artieri C.G."/>
            <person name="Barbash D.A."/>
            <person name="Barker D."/>
            <person name="Barsanti P."/>
            <person name="Batterham P."/>
            <person name="Batzoglou S."/>
            <person name="Begun D."/>
            <person name="Bhutkar A."/>
            <person name="Blanco E."/>
            <person name="Bosak S.A."/>
            <person name="Bradley R.K."/>
            <person name="Brand A.D."/>
            <person name="Brent M.R."/>
            <person name="Brooks A.N."/>
            <person name="Brown R.H."/>
            <person name="Butlin R.K."/>
            <person name="Caggese C."/>
            <person name="Calvi B.R."/>
            <person name="Bernardo de Carvalho A."/>
            <person name="Caspi A."/>
            <person name="Castrezana S."/>
            <person name="Celniker S.E."/>
            <person name="Chang J.L."/>
            <person name="Chapple C."/>
            <person name="Chatterji S."/>
            <person name="Chinwalla A."/>
            <person name="Civetta A."/>
            <person name="Clifton S.W."/>
            <person name="Comeron J.M."/>
            <person name="Costello J.C."/>
            <person name="Coyne J.A."/>
            <person name="Daub J."/>
            <person name="David R.G."/>
            <person name="Delcher A.L."/>
            <person name="Delehaunty K."/>
            <person name="Do C.B."/>
            <person name="Ebling H."/>
            <person name="Edwards K."/>
            <person name="Eickbush T."/>
            <person name="Evans J.D."/>
            <person name="Filipski A."/>
            <person name="Findeiss S."/>
            <person name="Freyhult E."/>
            <person name="Fulton L."/>
            <person name="Fulton R."/>
            <person name="Garcia A.C."/>
            <person name="Gardiner A."/>
            <person name="Garfield D.A."/>
            <person name="Garvin B.E."/>
            <person name="Gibson G."/>
            <person name="Gilbert D."/>
            <person name="Gnerre S."/>
            <person name="Godfrey J."/>
            <person name="Good R."/>
            <person name="Gotea V."/>
            <person name="Gravely B."/>
            <person name="Greenberg A.J."/>
            <person name="Griffiths-Jones S."/>
            <person name="Gross S."/>
            <person name="Guigo R."/>
            <person name="Gustafson E.A."/>
            <person name="Haerty W."/>
            <person name="Hahn M.W."/>
            <person name="Halligan D.L."/>
            <person name="Halpern A.L."/>
            <person name="Halter G.M."/>
            <person name="Han M.V."/>
            <person name="Heger A."/>
            <person name="Hillier L."/>
            <person name="Hinrichs A.S."/>
            <person name="Holmes I."/>
            <person name="Hoskins R.A."/>
            <person name="Hubisz M.J."/>
            <person name="Hultmark D."/>
            <person name="Huntley M.A."/>
            <person name="Jaffe D.B."/>
            <person name="Jagadeeshan S."/>
            <person name="Jeck W.R."/>
            <person name="Johnson J."/>
            <person name="Jones C.D."/>
            <person name="Jordan W.C."/>
            <person name="Karpen G.H."/>
            <person name="Kataoka E."/>
            <person name="Keightley P.D."/>
            <person name="Kheradpour P."/>
            <person name="Kirkness E.F."/>
            <person name="Koerich L.B."/>
            <person name="Kristiansen K."/>
            <person name="Kudrna D."/>
            <person name="Kulathinal R.J."/>
            <person name="Kumar S."/>
            <person name="Kwok R."/>
            <person name="Lander E."/>
            <person name="Langley C.H."/>
            <person name="Lapoint R."/>
            <person name="Lazzaro B.P."/>
            <person name="Lee S.J."/>
            <person name="Levesque L."/>
            <person name="Li R."/>
            <person name="Lin C.F."/>
            <person name="Lin M.F."/>
            <person name="Lindblad-Toh K."/>
            <person name="Llopart A."/>
            <person name="Long M."/>
            <person name="Low L."/>
            <person name="Lozovsky E."/>
            <person name="Lu J."/>
            <person name="Luo M."/>
            <person name="Machado C.A."/>
            <person name="Makalowski W."/>
            <person name="Marzo M."/>
            <person name="Matsuda M."/>
            <person name="Matzkin L."/>
            <person name="McAllister B."/>
            <person name="McBride C.S."/>
            <person name="McKernan B."/>
            <person name="McKernan K."/>
            <person name="Mendez-Lago M."/>
            <person name="Minx P."/>
            <person name="Mollenhauer M.U."/>
            <person name="Montooth K."/>
            <person name="Mount S.M."/>
            <person name="Mu X."/>
            <person name="Myers E."/>
            <person name="Negre B."/>
            <person name="Newfeld S."/>
            <person name="Nielsen R."/>
            <person name="Noor M.A."/>
            <person name="O'Grady P."/>
            <person name="Pachter L."/>
            <person name="Papaceit M."/>
            <person name="Parisi M.J."/>
            <person name="Parisi M."/>
            <person name="Parts L."/>
            <person name="Pedersen J.S."/>
            <person name="Pesole G."/>
            <person name="Phillippy A.M."/>
            <person name="Ponting C.P."/>
            <person name="Pop M."/>
            <person name="Porcelli D."/>
            <person name="Powell J.R."/>
            <person name="Prohaska S."/>
            <person name="Pruitt K."/>
            <person name="Puig M."/>
            <person name="Quesneville H."/>
            <person name="Ram K.R."/>
            <person name="Rand D."/>
            <person name="Rasmussen M.D."/>
            <person name="Reed L.K."/>
            <person name="Reenan R."/>
            <person name="Reily A."/>
            <person name="Remington K.A."/>
            <person name="Rieger T.T."/>
            <person name="Ritchie M.G."/>
            <person name="Robin C."/>
            <person name="Rogers Y.H."/>
            <person name="Rohde C."/>
            <person name="Rozas J."/>
            <person name="Rubenfield M.J."/>
            <person name="Ruiz A."/>
            <person name="Russo S."/>
            <person name="Salzberg S.L."/>
            <person name="Sanchez-Gracia A."/>
            <person name="Saranga D.J."/>
            <person name="Sato H."/>
            <person name="Schaeffer S.W."/>
            <person name="Schatz M.C."/>
            <person name="Schlenke T."/>
            <person name="Schwartz R."/>
            <person name="Segarra C."/>
            <person name="Singh R.S."/>
            <person name="Sirot L."/>
            <person name="Sirota M."/>
            <person name="Sisneros N.B."/>
            <person name="Smith C.D."/>
            <person name="Smith T.F."/>
            <person name="Spieth J."/>
            <person name="Stage D.E."/>
            <person name="Stark A."/>
            <person name="Stephan W."/>
            <person name="Strausberg R.L."/>
            <person name="Strempel S."/>
            <person name="Sturgill D."/>
            <person name="Sutton G."/>
            <person name="Sutton G.G."/>
            <person name="Tao W."/>
            <person name="Teichmann S."/>
            <person name="Tobari Y.N."/>
            <person name="Tomimura Y."/>
            <person name="Tsolas J.M."/>
            <person name="Valente V.L."/>
            <person name="Venter E."/>
            <person name="Venter J.C."/>
            <person name="Vicario S."/>
            <person name="Vieira F.G."/>
            <person name="Vilella A.J."/>
            <person name="Villasante A."/>
            <person name="Walenz B."/>
            <person name="Wang J."/>
            <person name="Wasserman M."/>
            <person name="Watts T."/>
            <person name="Wilson D."/>
            <person name="Wilson R.K."/>
            <person name="Wing R.A."/>
            <person name="Wolfner M.F."/>
            <person name="Wong A."/>
            <person name="Wong G.K."/>
            <person name="Wu C.I."/>
            <person name="Wu G."/>
            <person name="Yamamoto D."/>
            <person name="Yang H.P."/>
            <person name="Yang S.P."/>
            <person name="Yorke J.A."/>
            <person name="Yoshida K."/>
            <person name="Zdobnov E."/>
            <person name="Zhang P."/>
            <person name="Zhang Y."/>
            <person name="Zimin A.V."/>
            <person name="Baldwin J."/>
            <person name="Abdouelleil A."/>
            <person name="Abdulkadir J."/>
            <person name="Abebe A."/>
            <person name="Abera B."/>
            <person name="Abreu J."/>
            <person name="Acer S.C."/>
            <person name="Aftuck L."/>
            <person name="Alexander A."/>
            <person name="An P."/>
            <person name="Anderson E."/>
            <person name="Anderson S."/>
            <person name="Arachi H."/>
            <person name="Azer M."/>
            <person name="Bachantsang P."/>
            <person name="Barry A."/>
            <person name="Bayul T."/>
            <person name="Berlin A."/>
            <person name="Bessette D."/>
            <person name="Bloom T."/>
            <person name="Blye J."/>
            <person name="Boguslavskiy L."/>
            <person name="Bonnet C."/>
            <person name="Boukhgalter B."/>
            <person name="Bourzgui I."/>
            <person name="Brown A."/>
            <person name="Cahill P."/>
            <person name="Channer S."/>
            <person name="Cheshatsang Y."/>
            <person name="Chuda L."/>
            <person name="Citroen M."/>
            <person name="Collymore A."/>
            <person name="Cooke P."/>
            <person name="Costello M."/>
            <person name="D'Aco K."/>
            <person name="Daza R."/>
            <person name="De Haan G."/>
            <person name="DeGray S."/>
            <person name="DeMaso C."/>
            <person name="Dhargay N."/>
            <person name="Dooley K."/>
            <person name="Dooley E."/>
            <person name="Doricent M."/>
            <person name="Dorje P."/>
            <person name="Dorjee K."/>
            <person name="Dupes A."/>
            <person name="Elong R."/>
            <person name="Falk J."/>
            <person name="Farina A."/>
            <person name="Faro S."/>
            <person name="Ferguson D."/>
            <person name="Fisher S."/>
            <person name="Foley C.D."/>
            <person name="Franke A."/>
            <person name="Friedrich D."/>
            <person name="Gadbois L."/>
            <person name="Gearin G."/>
            <person name="Gearin C.R."/>
            <person name="Giannoukos G."/>
            <person name="Goode T."/>
            <person name="Graham J."/>
            <person name="Grandbois E."/>
            <person name="Grewal S."/>
            <person name="Gyaltsen K."/>
            <person name="Hafez N."/>
            <person name="Hagos B."/>
            <person name="Hall J."/>
            <person name="Henson C."/>
            <person name="Hollinger A."/>
            <person name="Honan T."/>
            <person name="Huard M.D."/>
            <person name="Hughes L."/>
            <person name="Hurhula B."/>
            <person name="Husby M.E."/>
            <person name="Kamat A."/>
            <person name="Kanga B."/>
            <person name="Kashin S."/>
            <person name="Khazanovich D."/>
            <person name="Kisner P."/>
            <person name="Lance K."/>
            <person name="Lara M."/>
            <person name="Lee W."/>
            <person name="Lennon N."/>
            <person name="Letendre F."/>
            <person name="LeVine R."/>
            <person name="Lipovsky A."/>
            <person name="Liu X."/>
            <person name="Liu J."/>
            <person name="Liu S."/>
            <person name="Lokyitsang T."/>
            <person name="Lokyitsang Y."/>
            <person name="Lubonja R."/>
            <person name="Lui A."/>
            <person name="MacDonald P."/>
            <person name="Magnisalis V."/>
            <person name="Maru K."/>
            <person name="Matthews C."/>
            <person name="McCusker W."/>
            <person name="McDonough S."/>
            <person name="Mehta T."/>
            <person name="Meldrim J."/>
            <person name="Meneus L."/>
            <person name="Mihai O."/>
            <person name="Mihalev A."/>
            <person name="Mihova T."/>
            <person name="Mittelman R."/>
            <person name="Mlenga V."/>
            <person name="Montmayeur A."/>
            <person name="Mulrain L."/>
            <person name="Navidi A."/>
            <person name="Naylor J."/>
            <person name="Negash T."/>
            <person name="Nguyen T."/>
            <person name="Nguyen N."/>
            <person name="Nicol R."/>
            <person name="Norbu C."/>
            <person name="Norbu N."/>
            <person name="Novod N."/>
            <person name="O'Neill B."/>
            <person name="Osman S."/>
            <person name="Markiewicz E."/>
            <person name="Oyono O.L."/>
            <person name="Patti C."/>
            <person name="Phunkhang P."/>
            <person name="Pierre F."/>
            <person name="Priest M."/>
            <person name="Raghuraman S."/>
            <person name="Rege F."/>
            <person name="Reyes R."/>
            <person name="Rise C."/>
            <person name="Rogov P."/>
            <person name="Ross K."/>
            <person name="Ryan E."/>
            <person name="Settipalli S."/>
            <person name="Shea T."/>
            <person name="Sherpa N."/>
            <person name="Shi L."/>
            <person name="Shih D."/>
            <person name="Sparrow T."/>
            <person name="Spaulding J."/>
            <person name="Stalker J."/>
            <person name="Stange-Thomann N."/>
            <person name="Stavropoulos S."/>
            <person name="Stone C."/>
            <person name="Strader C."/>
            <person name="Tesfaye S."/>
            <person name="Thomson T."/>
            <person name="Thoulutsang Y."/>
            <person name="Thoulutsang D."/>
            <person name="Topham K."/>
            <person name="Topping I."/>
            <person name="Tsamla T."/>
            <person name="Vassiliev H."/>
            <person name="Vo A."/>
            <person name="Wangchuk T."/>
            <person name="Wangdi T."/>
            <person name="Weiand M."/>
            <person name="Wilkinson J."/>
            <person name="Wilson A."/>
            <person name="Yadav S."/>
            <person name="Young G."/>
            <person name="Yu Q."/>
            <person name="Zembek L."/>
            <person name="Zhong D."/>
            <person name="Zimmer A."/>
            <person name="Zwirko Z."/>
            <person name="Jaffe D.B."/>
            <person name="Alvarez P."/>
            <person name="Brockman W."/>
            <person name="Butler J."/>
            <person name="Chin C."/>
            <person name="Gnerre S."/>
            <person name="Grabherr M."/>
            <person name="Kleber M."/>
            <person name="Mauceli E."/>
            <person name="MacCallum I."/>
        </authorList>
    </citation>
    <scope>NUCLEOTIDE SEQUENCE [LARGE SCALE GENOMIC DNA]</scope>
    <source>
        <strain evidence="2">Rob3c / Tucson 14021-0248.25</strain>
    </source>
</reference>
<dbReference type="HOGENOM" id="CLU_2815214_0_0_1"/>
<evidence type="ECO:0000313" key="2">
    <source>
        <dbReference type="Proteomes" id="UP000001292"/>
    </source>
</evidence>
<name>B4I658_DROSE</name>
<proteinExistence type="predicted"/>
<dbReference type="EMBL" id="CH480823">
    <property type="protein sequence ID" value="EDW56264.1"/>
    <property type="molecule type" value="Genomic_DNA"/>
</dbReference>